<dbReference type="PROSITE" id="PS51257">
    <property type="entry name" value="PROKAR_LIPOPROTEIN"/>
    <property type="match status" value="1"/>
</dbReference>
<protein>
    <submittedName>
        <fullName evidence="8">RagB/SusD family nutrient uptake outer membrane protein</fullName>
    </submittedName>
</protein>
<keyword evidence="4" id="KW-0472">Membrane</keyword>
<keyword evidence="3" id="KW-0732">Signal</keyword>
<accession>A0A4S8HNP2</accession>
<dbReference type="Gene3D" id="1.25.40.390">
    <property type="match status" value="1"/>
</dbReference>
<dbReference type="InterPro" id="IPR033985">
    <property type="entry name" value="SusD-like_N"/>
</dbReference>
<keyword evidence="5" id="KW-0998">Cell outer membrane</keyword>
<evidence type="ECO:0000256" key="3">
    <source>
        <dbReference type="ARBA" id="ARBA00022729"/>
    </source>
</evidence>
<evidence type="ECO:0000259" key="7">
    <source>
        <dbReference type="Pfam" id="PF14322"/>
    </source>
</evidence>
<evidence type="ECO:0000313" key="9">
    <source>
        <dbReference type="Proteomes" id="UP000306918"/>
    </source>
</evidence>
<evidence type="ECO:0000259" key="6">
    <source>
        <dbReference type="Pfam" id="PF07980"/>
    </source>
</evidence>
<gene>
    <name evidence="8" type="ORF">FAM09_18190</name>
</gene>
<dbReference type="RefSeq" id="WP_136578569.1">
    <property type="nucleotide sequence ID" value="NZ_STFF01000005.1"/>
</dbReference>
<comment type="similarity">
    <text evidence="2">Belongs to the SusD family.</text>
</comment>
<evidence type="ECO:0000256" key="5">
    <source>
        <dbReference type="ARBA" id="ARBA00023237"/>
    </source>
</evidence>
<dbReference type="EMBL" id="STFF01000005">
    <property type="protein sequence ID" value="THU36893.1"/>
    <property type="molecule type" value="Genomic_DNA"/>
</dbReference>
<evidence type="ECO:0000256" key="1">
    <source>
        <dbReference type="ARBA" id="ARBA00004442"/>
    </source>
</evidence>
<organism evidence="8 9">
    <name type="scientific">Niastella caeni</name>
    <dbReference type="NCBI Taxonomy" id="2569763"/>
    <lineage>
        <taxon>Bacteria</taxon>
        <taxon>Pseudomonadati</taxon>
        <taxon>Bacteroidota</taxon>
        <taxon>Chitinophagia</taxon>
        <taxon>Chitinophagales</taxon>
        <taxon>Chitinophagaceae</taxon>
        <taxon>Niastella</taxon>
    </lineage>
</organism>
<dbReference type="AlphaFoldDB" id="A0A4S8HNP2"/>
<evidence type="ECO:0000313" key="8">
    <source>
        <dbReference type="EMBL" id="THU36893.1"/>
    </source>
</evidence>
<sequence length="504" mass="55687">MRTVKINYLLIVVIIINTLASCKKGFVDVTPQGQFLSDFYYANQDQAYSALVAVYDPLRKNSGGFENMLALMNSGSDDHYTGGGNSTDGTQLQAFSNYTMTANLMAGSYWNDPYQGIFRANVLLKKLPNVPMDDNLKARFAAEAKALRAFYYFNLVRMFRNIPLLLEPLTASNMYQVEQAKPEDVYTQIEKDLTEAITDLPATIAAATEAGRLTKGAAKALLGKVYLYEKKNTLAAQQLAEVNGPVPGATSPFGYKLLTKFSDLWVVSNKFNSESILEETHSAAGNSDWGFWGSGRDEGNSLNVMVGPRSYERIDATAPDLPSGWSFFVFTQNFYDFIKTDPRAEATLLDLNALQAAGKVKYIAGYMNTGYFLNKFLPRKPDVSKGGGISELNYRQNTYIIRLADTYLMEAEALGGTGARAQALLDAVRARVGLTPVPVSLAAIKNERRAELAGEGHRWFDLVRWGDAPAVLGSRGFVQGKHEVFPIPFRETQGTKIQQNPLYN</sequence>
<keyword evidence="9" id="KW-1185">Reference proteome</keyword>
<dbReference type="InterPro" id="IPR012944">
    <property type="entry name" value="SusD_RagB_dom"/>
</dbReference>
<evidence type="ECO:0000256" key="4">
    <source>
        <dbReference type="ARBA" id="ARBA00023136"/>
    </source>
</evidence>
<dbReference type="CDD" id="cd08977">
    <property type="entry name" value="SusD"/>
    <property type="match status" value="1"/>
</dbReference>
<dbReference type="GO" id="GO:0009279">
    <property type="term" value="C:cell outer membrane"/>
    <property type="evidence" value="ECO:0007669"/>
    <property type="project" value="UniProtKB-SubCell"/>
</dbReference>
<feature type="domain" description="SusD-like N-terminal" evidence="7">
    <location>
        <begin position="91"/>
        <end position="227"/>
    </location>
</feature>
<dbReference type="InterPro" id="IPR011990">
    <property type="entry name" value="TPR-like_helical_dom_sf"/>
</dbReference>
<dbReference type="Pfam" id="PF14322">
    <property type="entry name" value="SusD-like_3"/>
    <property type="match status" value="1"/>
</dbReference>
<reference evidence="8 9" key="1">
    <citation type="submission" date="2019-04" db="EMBL/GenBank/DDBJ databases">
        <title>Niastella caeni sp. nov., isolated from activated sludge.</title>
        <authorList>
            <person name="Sheng M."/>
        </authorList>
    </citation>
    <scope>NUCLEOTIDE SEQUENCE [LARGE SCALE GENOMIC DNA]</scope>
    <source>
        <strain evidence="8 9">HX-2-15</strain>
    </source>
</reference>
<feature type="domain" description="RagB/SusD" evidence="6">
    <location>
        <begin position="360"/>
        <end position="470"/>
    </location>
</feature>
<dbReference type="SUPFAM" id="SSF48452">
    <property type="entry name" value="TPR-like"/>
    <property type="match status" value="1"/>
</dbReference>
<comment type="subcellular location">
    <subcellularLocation>
        <location evidence="1">Cell outer membrane</location>
    </subcellularLocation>
</comment>
<comment type="caution">
    <text evidence="8">The sequence shown here is derived from an EMBL/GenBank/DDBJ whole genome shotgun (WGS) entry which is preliminary data.</text>
</comment>
<evidence type="ECO:0000256" key="2">
    <source>
        <dbReference type="ARBA" id="ARBA00006275"/>
    </source>
</evidence>
<dbReference type="Proteomes" id="UP000306918">
    <property type="component" value="Unassembled WGS sequence"/>
</dbReference>
<proteinExistence type="inferred from homology"/>
<dbReference type="OrthoDB" id="618454at2"/>
<dbReference type="Pfam" id="PF07980">
    <property type="entry name" value="SusD_RagB"/>
    <property type="match status" value="1"/>
</dbReference>
<name>A0A4S8HNP2_9BACT</name>